<keyword evidence="3" id="KW-1185">Reference proteome</keyword>
<organism evidence="2 3">
    <name type="scientific">Microthyrium microscopicum</name>
    <dbReference type="NCBI Taxonomy" id="703497"/>
    <lineage>
        <taxon>Eukaryota</taxon>
        <taxon>Fungi</taxon>
        <taxon>Dikarya</taxon>
        <taxon>Ascomycota</taxon>
        <taxon>Pezizomycotina</taxon>
        <taxon>Dothideomycetes</taxon>
        <taxon>Dothideomycetes incertae sedis</taxon>
        <taxon>Microthyriales</taxon>
        <taxon>Microthyriaceae</taxon>
        <taxon>Microthyrium</taxon>
    </lineage>
</organism>
<proteinExistence type="predicted"/>
<dbReference type="InterPro" id="IPR010730">
    <property type="entry name" value="HET"/>
</dbReference>
<gene>
    <name evidence="2" type="ORF">BT63DRAFT_133873</name>
</gene>
<dbReference type="Pfam" id="PF06985">
    <property type="entry name" value="HET"/>
    <property type="match status" value="1"/>
</dbReference>
<dbReference type="Proteomes" id="UP000799302">
    <property type="component" value="Unassembled WGS sequence"/>
</dbReference>
<accession>A0A6A6UMN3</accession>
<evidence type="ECO:0000313" key="3">
    <source>
        <dbReference type="Proteomes" id="UP000799302"/>
    </source>
</evidence>
<evidence type="ECO:0000313" key="2">
    <source>
        <dbReference type="EMBL" id="KAF2672697.1"/>
    </source>
</evidence>
<feature type="domain" description="Heterokaryon incompatibility" evidence="1">
    <location>
        <begin position="51"/>
        <end position="189"/>
    </location>
</feature>
<sequence>MSSHLLYTQLDESRCEIRLLRILSDRLDSAVECKWDIVSLQDKPKFTALFLLSVTKNLAAALRYARGHWQTAYPGRDPGEFRIWADALSINQDNLDERSSQVQLMRSIYSDAELMIAWLGSGLEGIDSALEKLTIIAEETEQQVNQVSIGWFSKYPSWFIKDDDAVRMWTAFWNFSELDYWRRIWIFQELLLGTNILFAHGTTNAPHRKLFQASDWLRRMIKANDAGLLRVPEIYTDLFTLTGWFQLDRIAEARKRMQPLRVLPTSDIEYLYQRFGDLVATDPRDHVYALLGFLETDIIPDYKLSVEEVLRSYIDLYVRTTKSLVFLHSAGFGRFDSVPNDSLPSWVPDFAKCSEYARSSRGSQFGAALISFDHGRADKNLFNDCPDLPQKHGTRLQSAALFVARIQTMHHSLPEMSYLDGTLYKFVCDMVKCYKLEHSNSTRSDSNPSKVHHPLSQIFWALVSNLVTESEHGAIPHAIAFLMILLIHPRANGHCETDEDLLQVLELDLGLSTENGVPLAILNAFSFLDTPGNVEYVKKLVDEQGYLGHPHTMVLKGLWATQVLFRFASLSIGRLALVPQYSQAGDILAILKGCGVPIILREKGDDYFVVGICFMYGLMYGEAGLTDLSQRQDCFKVIDLV</sequence>
<dbReference type="PANTHER" id="PTHR24148">
    <property type="entry name" value="ANKYRIN REPEAT DOMAIN-CONTAINING PROTEIN 39 HOMOLOG-RELATED"/>
    <property type="match status" value="1"/>
</dbReference>
<dbReference type="OrthoDB" id="3553147at2759"/>
<evidence type="ECO:0000259" key="1">
    <source>
        <dbReference type="Pfam" id="PF06985"/>
    </source>
</evidence>
<dbReference type="AlphaFoldDB" id="A0A6A6UMN3"/>
<dbReference type="EMBL" id="MU004231">
    <property type="protein sequence ID" value="KAF2672697.1"/>
    <property type="molecule type" value="Genomic_DNA"/>
</dbReference>
<reference evidence="2" key="1">
    <citation type="journal article" date="2020" name="Stud. Mycol.">
        <title>101 Dothideomycetes genomes: a test case for predicting lifestyles and emergence of pathogens.</title>
        <authorList>
            <person name="Haridas S."/>
            <person name="Albert R."/>
            <person name="Binder M."/>
            <person name="Bloem J."/>
            <person name="Labutti K."/>
            <person name="Salamov A."/>
            <person name="Andreopoulos B."/>
            <person name="Baker S."/>
            <person name="Barry K."/>
            <person name="Bills G."/>
            <person name="Bluhm B."/>
            <person name="Cannon C."/>
            <person name="Castanera R."/>
            <person name="Culley D."/>
            <person name="Daum C."/>
            <person name="Ezra D."/>
            <person name="Gonzalez J."/>
            <person name="Henrissat B."/>
            <person name="Kuo A."/>
            <person name="Liang C."/>
            <person name="Lipzen A."/>
            <person name="Lutzoni F."/>
            <person name="Magnuson J."/>
            <person name="Mondo S."/>
            <person name="Nolan M."/>
            <person name="Ohm R."/>
            <person name="Pangilinan J."/>
            <person name="Park H.-J."/>
            <person name="Ramirez L."/>
            <person name="Alfaro M."/>
            <person name="Sun H."/>
            <person name="Tritt A."/>
            <person name="Yoshinaga Y."/>
            <person name="Zwiers L.-H."/>
            <person name="Turgeon B."/>
            <person name="Goodwin S."/>
            <person name="Spatafora J."/>
            <person name="Crous P."/>
            <person name="Grigoriev I."/>
        </authorList>
    </citation>
    <scope>NUCLEOTIDE SEQUENCE</scope>
    <source>
        <strain evidence="2">CBS 115976</strain>
    </source>
</reference>
<protein>
    <recommendedName>
        <fullName evidence="1">Heterokaryon incompatibility domain-containing protein</fullName>
    </recommendedName>
</protein>
<dbReference type="PANTHER" id="PTHR24148:SF73">
    <property type="entry name" value="HET DOMAIN PROTEIN (AFU_ORTHOLOGUE AFUA_8G01020)"/>
    <property type="match status" value="1"/>
</dbReference>
<dbReference type="InterPro" id="IPR052895">
    <property type="entry name" value="HetReg/Transcr_Mod"/>
</dbReference>
<name>A0A6A6UMN3_9PEZI</name>